<dbReference type="AlphaFoldDB" id="A0A2R6AYD5"/>
<dbReference type="Pfam" id="PF13412">
    <property type="entry name" value="HTH_24"/>
    <property type="match status" value="1"/>
</dbReference>
<evidence type="ECO:0000259" key="1">
    <source>
        <dbReference type="SMART" id="SM00418"/>
    </source>
</evidence>
<feature type="domain" description="HTH arsR-type" evidence="1">
    <location>
        <begin position="23"/>
        <end position="94"/>
    </location>
</feature>
<dbReference type="SMART" id="SM00418">
    <property type="entry name" value="HTH_ARSR"/>
    <property type="match status" value="1"/>
</dbReference>
<dbReference type="InterPro" id="IPR027417">
    <property type="entry name" value="P-loop_NTPase"/>
</dbReference>
<dbReference type="EMBL" id="NEXE01000026">
    <property type="protein sequence ID" value="PSN91400.1"/>
    <property type="molecule type" value="Genomic_DNA"/>
</dbReference>
<sequence length="253" mass="28223">MGSLVMETQSWGGFSDDLRRASELFGAMDETNLRILLMLSASPLSTRELARRLGTAESHVSERIKRFANEGLVRSEGWVRLNGRNLKLYSATLRSIRVDFKPESFMLTLQREGAAKDTNIFLAPYMRYDPPKLRYKVVGRRAERVVIGGSRGAVVVWGVVGIGKTSLVASWAAGLRKNGTMVFWHTLRPGDSFTSVCTKLTQLFPEHKRSEVLEAMARCVEEGRFDGLIDEVIRSLGGFKGAIVFDDYHVCSG</sequence>
<dbReference type="InterPro" id="IPR036388">
    <property type="entry name" value="WH-like_DNA-bd_sf"/>
</dbReference>
<evidence type="ECO:0000313" key="2">
    <source>
        <dbReference type="EMBL" id="PSN91400.1"/>
    </source>
</evidence>
<dbReference type="CDD" id="cd00090">
    <property type="entry name" value="HTH_ARSR"/>
    <property type="match status" value="1"/>
</dbReference>
<protein>
    <recommendedName>
        <fullName evidence="1">HTH arsR-type domain-containing protein</fullName>
    </recommendedName>
</protein>
<proteinExistence type="predicted"/>
<comment type="caution">
    <text evidence="2">The sequence shown here is derived from an EMBL/GenBank/DDBJ whole genome shotgun (WGS) entry which is preliminary data.</text>
</comment>
<reference evidence="2 3" key="1">
    <citation type="submission" date="2017-04" db="EMBL/GenBank/DDBJ databases">
        <title>Novel microbial lineages endemic to geothermal iron-oxide mats fill important gaps in the evolutionary history of Archaea.</title>
        <authorList>
            <person name="Jay Z.J."/>
            <person name="Beam J.P."/>
            <person name="Dlakic M."/>
            <person name="Rusch D.B."/>
            <person name="Kozubal M.A."/>
            <person name="Inskeep W.P."/>
        </authorList>
    </citation>
    <scope>NUCLEOTIDE SEQUENCE [LARGE SCALE GENOMIC DNA]</scope>
    <source>
        <strain evidence="2">OSP_D</strain>
    </source>
</reference>
<dbReference type="Gene3D" id="1.10.10.10">
    <property type="entry name" value="Winged helix-like DNA-binding domain superfamily/Winged helix DNA-binding domain"/>
    <property type="match status" value="1"/>
</dbReference>
<dbReference type="SUPFAM" id="SSF46785">
    <property type="entry name" value="Winged helix' DNA-binding domain"/>
    <property type="match status" value="1"/>
</dbReference>
<gene>
    <name evidence="2" type="ORF">B9Q03_04275</name>
</gene>
<evidence type="ECO:0000313" key="3">
    <source>
        <dbReference type="Proteomes" id="UP000240322"/>
    </source>
</evidence>
<dbReference type="InterPro" id="IPR036390">
    <property type="entry name" value="WH_DNA-bd_sf"/>
</dbReference>
<accession>A0A2R6AYD5</accession>
<dbReference type="Gene3D" id="3.40.50.300">
    <property type="entry name" value="P-loop containing nucleotide triphosphate hydrolases"/>
    <property type="match status" value="1"/>
</dbReference>
<dbReference type="InterPro" id="IPR001845">
    <property type="entry name" value="HTH_ArsR_DNA-bd_dom"/>
</dbReference>
<organism evidence="2 3">
    <name type="scientific">Candidatus Marsarchaeota G2 archaeon OSP_D</name>
    <dbReference type="NCBI Taxonomy" id="1978157"/>
    <lineage>
        <taxon>Archaea</taxon>
        <taxon>Candidatus Marsarchaeota</taxon>
        <taxon>Candidatus Marsarchaeota group 2</taxon>
    </lineage>
</organism>
<dbReference type="InterPro" id="IPR011991">
    <property type="entry name" value="ArsR-like_HTH"/>
</dbReference>
<dbReference type="SUPFAM" id="SSF52540">
    <property type="entry name" value="P-loop containing nucleoside triphosphate hydrolases"/>
    <property type="match status" value="1"/>
</dbReference>
<name>A0A2R6AYD5_9ARCH</name>
<dbReference type="GO" id="GO:0003700">
    <property type="term" value="F:DNA-binding transcription factor activity"/>
    <property type="evidence" value="ECO:0007669"/>
    <property type="project" value="InterPro"/>
</dbReference>
<dbReference type="Proteomes" id="UP000240322">
    <property type="component" value="Unassembled WGS sequence"/>
</dbReference>